<dbReference type="PANTHER" id="PTHR23546">
    <property type="entry name" value="TRANSPORT PROTEIN"/>
    <property type="match status" value="1"/>
</dbReference>
<evidence type="ECO:0000256" key="5">
    <source>
        <dbReference type="SAM" id="Phobius"/>
    </source>
</evidence>
<dbReference type="Pfam" id="PF07690">
    <property type="entry name" value="MFS_1"/>
    <property type="match status" value="1"/>
</dbReference>
<dbReference type="InterPro" id="IPR001958">
    <property type="entry name" value="Tet-R_TetA/multi-R_MdtG-like"/>
</dbReference>
<evidence type="ECO:0000313" key="8">
    <source>
        <dbReference type="Proteomes" id="UP000093391"/>
    </source>
</evidence>
<feature type="transmembrane region" description="Helical" evidence="5">
    <location>
        <begin position="305"/>
        <end position="327"/>
    </location>
</feature>
<dbReference type="Proteomes" id="UP000093391">
    <property type="component" value="Chromosome"/>
</dbReference>
<dbReference type="RefSeq" id="WP_067553367.1">
    <property type="nucleotide sequence ID" value="NZ_CP016895.1"/>
</dbReference>
<protein>
    <submittedName>
        <fullName evidence="7">MFS transporter</fullName>
    </submittedName>
</protein>
<dbReference type="KEGG" id="ala:BFG52_05355"/>
<comment type="subcellular location">
    <subcellularLocation>
        <location evidence="1">Membrane</location>
        <topology evidence="1">Multi-pass membrane protein</topology>
    </subcellularLocation>
</comment>
<evidence type="ECO:0000256" key="4">
    <source>
        <dbReference type="ARBA" id="ARBA00023136"/>
    </source>
</evidence>
<dbReference type="AlphaFoldDB" id="A0A1B2LY09"/>
<name>A0A1B2LY09_9GAMM</name>
<dbReference type="Gene3D" id="1.20.1250.20">
    <property type="entry name" value="MFS general substrate transporter like domains"/>
    <property type="match status" value="1"/>
</dbReference>
<feature type="transmembrane region" description="Helical" evidence="5">
    <location>
        <begin position="69"/>
        <end position="90"/>
    </location>
</feature>
<evidence type="ECO:0000256" key="3">
    <source>
        <dbReference type="ARBA" id="ARBA00022989"/>
    </source>
</evidence>
<feature type="transmembrane region" description="Helical" evidence="5">
    <location>
        <begin position="214"/>
        <end position="238"/>
    </location>
</feature>
<dbReference type="PROSITE" id="PS50850">
    <property type="entry name" value="MFS"/>
    <property type="match status" value="1"/>
</dbReference>
<sequence length="406" mass="44824">MHQTKVLFLSYMLLQMSFMMVLPIIGPVIRTQGLLEWHAGLIVSLSGLFWMLTAKFWGKRSDQLGRKKVYLPLTIGFFVSYLLWAIFITYTLQHHLTVMTILLVMLLLRCVNASFFSGVNPVVVGYIADHYQGEQRAAYLAGMGAVGGLALFVGPFIGGALSNSSLSLPFYFAAALPLLALLLITFKLKESQRIIEPSKIQSVNLKMTDPRIRFAVLMMFLTMNCILTFNMCIGFYTFDHLHLSSQQQSASIAGMTLSAVGLTLIIVQVILSKIKPKRHFLCLSLGVLSMVVGIISVTLTEGLLLFVSSAILMGIGGGMIFPMLSIITANRVEAHEQGAASGLISAAQGLAMMITPLLATVLYHYKIELPYWLAALLLLVVALILPKRIKNEAQHLQRLEQTKLRS</sequence>
<dbReference type="PRINTS" id="PR01035">
    <property type="entry name" value="TCRTETA"/>
</dbReference>
<feature type="transmembrane region" description="Helical" evidence="5">
    <location>
        <begin position="170"/>
        <end position="188"/>
    </location>
</feature>
<gene>
    <name evidence="7" type="ORF">BFG52_05355</name>
</gene>
<dbReference type="InterPro" id="IPR011701">
    <property type="entry name" value="MFS"/>
</dbReference>
<reference evidence="7 8" key="1">
    <citation type="submission" date="2016-08" db="EMBL/GenBank/DDBJ databases">
        <authorList>
            <person name="Seilhamer J.J."/>
        </authorList>
    </citation>
    <scope>NUCLEOTIDE SEQUENCE [LARGE SCALE GENOMIC DNA]</scope>
    <source>
        <strain evidence="7 8">BRTC-1</strain>
    </source>
</reference>
<keyword evidence="3 5" id="KW-1133">Transmembrane helix</keyword>
<feature type="transmembrane region" description="Helical" evidence="5">
    <location>
        <begin position="369"/>
        <end position="386"/>
    </location>
</feature>
<dbReference type="PANTHER" id="PTHR23546:SF1">
    <property type="entry name" value="MEMBRANE PROTEIN"/>
    <property type="match status" value="1"/>
</dbReference>
<feature type="transmembrane region" description="Helical" evidence="5">
    <location>
        <begin position="96"/>
        <end position="116"/>
    </location>
</feature>
<accession>A0A1B2LY09</accession>
<evidence type="ECO:0000259" key="6">
    <source>
        <dbReference type="PROSITE" id="PS50850"/>
    </source>
</evidence>
<feature type="transmembrane region" description="Helical" evidence="5">
    <location>
        <begin position="37"/>
        <end position="57"/>
    </location>
</feature>
<dbReference type="InterPro" id="IPR020846">
    <property type="entry name" value="MFS_dom"/>
</dbReference>
<evidence type="ECO:0000256" key="1">
    <source>
        <dbReference type="ARBA" id="ARBA00004141"/>
    </source>
</evidence>
<dbReference type="STRING" id="1789224.BFG52_05355"/>
<feature type="transmembrane region" description="Helical" evidence="5">
    <location>
        <begin position="7"/>
        <end position="25"/>
    </location>
</feature>
<keyword evidence="8" id="KW-1185">Reference proteome</keyword>
<evidence type="ECO:0000256" key="2">
    <source>
        <dbReference type="ARBA" id="ARBA00022692"/>
    </source>
</evidence>
<dbReference type="GO" id="GO:0022857">
    <property type="term" value="F:transmembrane transporter activity"/>
    <property type="evidence" value="ECO:0007669"/>
    <property type="project" value="InterPro"/>
</dbReference>
<feature type="transmembrane region" description="Helical" evidence="5">
    <location>
        <begin position="339"/>
        <end position="363"/>
    </location>
</feature>
<keyword evidence="4 5" id="KW-0472">Membrane</keyword>
<dbReference type="SUPFAM" id="SSF103473">
    <property type="entry name" value="MFS general substrate transporter"/>
    <property type="match status" value="1"/>
</dbReference>
<feature type="transmembrane region" description="Helical" evidence="5">
    <location>
        <begin position="250"/>
        <end position="271"/>
    </location>
</feature>
<feature type="transmembrane region" description="Helical" evidence="5">
    <location>
        <begin position="137"/>
        <end position="158"/>
    </location>
</feature>
<evidence type="ECO:0000313" key="7">
    <source>
        <dbReference type="EMBL" id="AOA57834.1"/>
    </source>
</evidence>
<dbReference type="GO" id="GO:0016020">
    <property type="term" value="C:membrane"/>
    <property type="evidence" value="ECO:0007669"/>
    <property type="project" value="UniProtKB-SubCell"/>
</dbReference>
<proteinExistence type="predicted"/>
<organism evidence="7 8">
    <name type="scientific">Acinetobacter larvae</name>
    <dbReference type="NCBI Taxonomy" id="1789224"/>
    <lineage>
        <taxon>Bacteria</taxon>
        <taxon>Pseudomonadati</taxon>
        <taxon>Pseudomonadota</taxon>
        <taxon>Gammaproteobacteria</taxon>
        <taxon>Moraxellales</taxon>
        <taxon>Moraxellaceae</taxon>
        <taxon>Acinetobacter</taxon>
    </lineage>
</organism>
<keyword evidence="2 5" id="KW-0812">Transmembrane</keyword>
<dbReference type="OrthoDB" id="65739at2"/>
<dbReference type="EMBL" id="CP016895">
    <property type="protein sequence ID" value="AOA57834.1"/>
    <property type="molecule type" value="Genomic_DNA"/>
</dbReference>
<feature type="domain" description="Major facilitator superfamily (MFS) profile" evidence="6">
    <location>
        <begin position="3"/>
        <end position="394"/>
    </location>
</feature>
<dbReference type="InterPro" id="IPR036259">
    <property type="entry name" value="MFS_trans_sf"/>
</dbReference>
<feature type="transmembrane region" description="Helical" evidence="5">
    <location>
        <begin position="280"/>
        <end position="299"/>
    </location>
</feature>